<reference evidence="2 3" key="1">
    <citation type="submission" date="2021-01" db="EMBL/GenBank/DDBJ databases">
        <title>Whole genome shotgun sequence of Verrucosispora lutea NBRC 106530.</title>
        <authorList>
            <person name="Komaki H."/>
            <person name="Tamura T."/>
        </authorList>
    </citation>
    <scope>NUCLEOTIDE SEQUENCE [LARGE SCALE GENOMIC DNA]</scope>
    <source>
        <strain evidence="2 3">NBRC 106530</strain>
    </source>
</reference>
<feature type="signal peptide" evidence="1">
    <location>
        <begin position="1"/>
        <end position="21"/>
    </location>
</feature>
<organism evidence="2 3">
    <name type="scientific">Micromonospora lutea</name>
    <dbReference type="NCBI Taxonomy" id="419825"/>
    <lineage>
        <taxon>Bacteria</taxon>
        <taxon>Bacillati</taxon>
        <taxon>Actinomycetota</taxon>
        <taxon>Actinomycetes</taxon>
        <taxon>Micromonosporales</taxon>
        <taxon>Micromonosporaceae</taxon>
        <taxon>Micromonospora</taxon>
    </lineage>
</organism>
<dbReference type="Proteomes" id="UP000643165">
    <property type="component" value="Unassembled WGS sequence"/>
</dbReference>
<evidence type="ECO:0000256" key="1">
    <source>
        <dbReference type="SAM" id="SignalP"/>
    </source>
</evidence>
<evidence type="ECO:0000313" key="3">
    <source>
        <dbReference type="Proteomes" id="UP000643165"/>
    </source>
</evidence>
<keyword evidence="1" id="KW-0732">Signal</keyword>
<accession>A0ABQ4J1S9</accession>
<keyword evidence="3" id="KW-1185">Reference proteome</keyword>
<proteinExistence type="predicted"/>
<evidence type="ECO:0000313" key="2">
    <source>
        <dbReference type="EMBL" id="GIJ24105.1"/>
    </source>
</evidence>
<comment type="caution">
    <text evidence="2">The sequence shown here is derived from an EMBL/GenBank/DDBJ whole genome shotgun (WGS) entry which is preliminary data.</text>
</comment>
<sequence length="191" mass="20372">MGGTTAVIALLSLSASVAALAVAAVSLLVALRTYRSAVTGAAVERLAEQVTVIGRAVSAYCEADQEERVNGQARRVSLQLGDTYRGGQDLPGAVEVEAVNQSAEVIHRVSFNYRPAVGEPQASEATTGLVTIQPYSSFRHVFALPPGTSNPVSDEFELCFTDARSRRWRRLPGRSQLWLIGSDDPNGTQSP</sequence>
<protein>
    <submittedName>
        <fullName evidence="2">Uncharacterized protein</fullName>
    </submittedName>
</protein>
<gene>
    <name evidence="2" type="ORF">Vlu01_47290</name>
</gene>
<name>A0ABQ4J1S9_9ACTN</name>
<feature type="chain" id="PRO_5045749298" evidence="1">
    <location>
        <begin position="22"/>
        <end position="191"/>
    </location>
</feature>
<dbReference type="EMBL" id="BOPB01000030">
    <property type="protein sequence ID" value="GIJ24105.1"/>
    <property type="molecule type" value="Genomic_DNA"/>
</dbReference>